<protein>
    <submittedName>
        <fullName evidence="5">Glycosyltransferase family 90 protein</fullName>
        <ecNumber evidence="5">1.1.1.44</ecNumber>
    </submittedName>
</protein>
<feature type="transmembrane region" description="Helical" evidence="3">
    <location>
        <begin position="766"/>
        <end position="788"/>
    </location>
</feature>
<dbReference type="Gene3D" id="3.40.50.720">
    <property type="entry name" value="NAD(P)-binding Rossmann-like Domain"/>
    <property type="match status" value="1"/>
</dbReference>
<dbReference type="PANTHER" id="PTHR43702:SF3">
    <property type="entry name" value="PROTEIN TSGA"/>
    <property type="match status" value="1"/>
</dbReference>
<dbReference type="EC" id="1.1.1.44" evidence="5"/>
<dbReference type="InterPro" id="IPR036291">
    <property type="entry name" value="NAD(P)-bd_dom_sf"/>
</dbReference>
<dbReference type="GO" id="GO:0005886">
    <property type="term" value="C:plasma membrane"/>
    <property type="evidence" value="ECO:0007669"/>
    <property type="project" value="UniProtKB-SubCell"/>
</dbReference>
<comment type="subcellular location">
    <subcellularLocation>
        <location evidence="1">Cell inner membrane</location>
        <topology evidence="1">Multi-pass membrane protein</topology>
    </subcellularLocation>
</comment>
<dbReference type="SUPFAM" id="SSF103473">
    <property type="entry name" value="MFS general substrate transporter"/>
    <property type="match status" value="1"/>
</dbReference>
<reference evidence="6" key="1">
    <citation type="submission" date="2018-05" db="EMBL/GenBank/DDBJ databases">
        <title>Draft genome sequence of Stemphylium lycopersici strain CIDEFI 213.</title>
        <authorList>
            <person name="Medina R."/>
            <person name="Franco M.E.E."/>
            <person name="Lucentini C.G."/>
            <person name="Saparrat M.C.N."/>
            <person name="Balatti P.A."/>
        </authorList>
    </citation>
    <scope>NUCLEOTIDE SEQUENCE [LARGE SCALE GENOMIC DNA]</scope>
    <source>
        <strain evidence="6">CIDEFI 213</strain>
    </source>
</reference>
<feature type="transmembrane region" description="Helical" evidence="3">
    <location>
        <begin position="678"/>
        <end position="700"/>
    </location>
</feature>
<feature type="transmembrane region" description="Helical" evidence="3">
    <location>
        <begin position="1138"/>
        <end position="1155"/>
    </location>
</feature>
<name>A0A364N8W5_STELY</name>
<feature type="transmembrane region" description="Helical" evidence="3">
    <location>
        <begin position="605"/>
        <end position="627"/>
    </location>
</feature>
<evidence type="ECO:0000259" key="4">
    <source>
        <dbReference type="SMART" id="SM00672"/>
    </source>
</evidence>
<feature type="transmembrane region" description="Helical" evidence="3">
    <location>
        <begin position="511"/>
        <end position="533"/>
    </location>
</feature>
<dbReference type="EMBL" id="QGDH01000031">
    <property type="protein sequence ID" value="RAR13706.1"/>
    <property type="molecule type" value="Genomic_DNA"/>
</dbReference>
<keyword evidence="3" id="KW-0472">Membrane</keyword>
<feature type="transmembrane region" description="Helical" evidence="3">
    <location>
        <begin position="1098"/>
        <end position="1117"/>
    </location>
</feature>
<keyword evidence="6" id="KW-1185">Reference proteome</keyword>
<feature type="transmembrane region" description="Helical" evidence="3">
    <location>
        <begin position="998"/>
        <end position="1022"/>
    </location>
</feature>
<dbReference type="Gene3D" id="1.20.1250.20">
    <property type="entry name" value="MFS general substrate transporter like domains"/>
    <property type="match status" value="2"/>
</dbReference>
<evidence type="ECO:0000313" key="5">
    <source>
        <dbReference type="EMBL" id="RAR13706.1"/>
    </source>
</evidence>
<sequence>MAPQLAWIGLGNMGRASIAGYLSLQYTNRSRECNLDKPLILYNRTISRAEDLSSKLGASKTKVVDNVGDVVKSADIIFMCLGDDAAVNTAVDTMLQEDVKGKVIVDCSTVHPDTTNALEKKVTEKGAEFVGMPVFGAPAMAENGQLVCVTAGQKAACDKVVPYTTGVMARTNIDFSSQPAGNATLMKVIGNTFILNMVSQLSEGHVLAEKSGLGVDNLHTFISTMFPGPYTAYSKRMLAGDYYQREEPLFHVDLARKDARHAMSLAESNGAKDSMKMLGLAQTRLDGVKSELGDRGDIPSVYGVGFSYGLIDTLNKHFQVTLGITRARSSGLQAAYFGAYPLASLGHANWLLRHWGYKATFIWGLTLYGIGSLIAWPCLVYRSFGGFCAAIFVIGNGLGSLETAANPYLAVCGPPKYSEIRINIAQAFNGIGTVVAPVLASYVFFNNVGTDQAALENVQWTYLGIACFVFLLAVVYYFTDIPEITDADMAFQAESTHAGTDVKPFRKQYRLFHATFAQFCYTGAQVAIAGAFINYVTETRVNPDGSVTDNSTASRFLAGAQGCFTAGRFVGSAIMKYVKPRWVFLGFMTMCIIFIIPAITERDNVGMSMLYLVLFFESIIFPTIVALGMRGLGKYSKRGSGFIVAGVSGGAVVPPLLFGASDTLGAARPRDGYSPTAIAMTVPLAFFVAAWTYAFAVNFVPAYRNVADKFSTAEIGITNANGDDPENQTMGTTRGVADKEGGLVLASAYLSTATPVEYSFALDKPLHTVAVVLLLTGLALVASEAWAWRNHQPRPPTRYVAIALSHVQTTHPAEEIWTESGHSAQPGRRRAWSVRAVGALLAVLLFAICGRIGIFYRVISHVECSGPSALAFVPLVTALCHSIRHPSQRQYPAWSADTRTRTPLDRVFGFVFDSSTRYIIPSLLLAISSLLVSIKSSALRSTYVCPIANSTATAIPSLQFFSFLLDCLIAQLLYRLVDDGVSEPDDWTIHLQDGTSNHLLLGLTFTASSLVLVVAGIVIYPAMPEHREWMLSFPSDYLLSLLRLSLMIPFMTLCFIKSARLYGVMSSVLVAAFSSAYIGVLRALGTGVSYSFPPKSTVGLVLCLTLLTIALIIHLVTDTNIETRIRSTVPVRLGRNQSAAFIVLLIAFSIGIVIYRRQGPVLEHPIATLIEIAGVQHDDWASQAHRSKSLAEAVVHYRQRYKRDPPPNFDQWYNFAVNRNSIVIDDYDNIEEDLAPFSSFNPDDLRLRTATVLATHEAIGGVRIRDGKAEMFNNVEELHRETMEGVIAMIQQFAEFLPDMDLAMNMQDESRVAVPYERLQDALDNPQPYPTSESVREAKGFSADRAQKWLHGDRVRTDPHFFEDASVKPAFETYGSIACPPDSRARKERHWNTKTFCHACTQSHSVGAFVANWTLSSSPCHQPDIANLHGMHLSPSSLKGTHDIVPIFSQSRAPGYVDIRYPSPWNYAEKNKYGFDEKAPDPHFVDKSDVFFWRGTTTEGVTAYGTWKGMLRQRLVHLLNNETSRQPILLPKTDHSGHFEYMLKRTNDIKRYLETKTDVRLVGPIARCAGQDCTDQTREFGFGDPIEFKQHWRYRYLFDTDGAGFSSRFIPFLQSNSVVFKAALFREWYEGRLTAWKHFVPVDLRLHDLFSTLAFFGGYGVEERNKRMMEGQIKAAEKIARDGKVWTEKVLRKEDMEVYMFRLLLEWGRLTDDARTEVGFRMEKGRGRARDGERMGMVERGEVEEL</sequence>
<proteinExistence type="predicted"/>
<comment type="caution">
    <text evidence="5">The sequence shown here is derived from an EMBL/GenBank/DDBJ whole genome shotgun (WGS) entry which is preliminary data.</text>
</comment>
<dbReference type="Gene3D" id="1.10.1040.10">
    <property type="entry name" value="N-(1-d-carboxylethyl)-l-norvaline Dehydrogenase, domain 2"/>
    <property type="match status" value="1"/>
</dbReference>
<dbReference type="Proteomes" id="UP000249619">
    <property type="component" value="Unassembled WGS sequence"/>
</dbReference>
<evidence type="ECO:0000256" key="3">
    <source>
        <dbReference type="SAM" id="Phobius"/>
    </source>
</evidence>
<dbReference type="GO" id="GO:0016740">
    <property type="term" value="F:transferase activity"/>
    <property type="evidence" value="ECO:0007669"/>
    <property type="project" value="UniProtKB-KW"/>
</dbReference>
<dbReference type="STRING" id="183478.A0A364N8W5"/>
<dbReference type="GO" id="GO:0022857">
    <property type="term" value="F:transmembrane transporter activity"/>
    <property type="evidence" value="ECO:0007669"/>
    <property type="project" value="InterPro"/>
</dbReference>
<feature type="transmembrane region" description="Helical" evidence="3">
    <location>
        <begin position="742"/>
        <end position="760"/>
    </location>
</feature>
<gene>
    <name evidence="5" type="ORF">DDE83_002891</name>
</gene>
<dbReference type="Pfam" id="PF03446">
    <property type="entry name" value="NAD_binding_2"/>
    <property type="match status" value="1"/>
</dbReference>
<dbReference type="InterPro" id="IPR008927">
    <property type="entry name" value="6-PGluconate_DH-like_C_sf"/>
</dbReference>
<dbReference type="SUPFAM" id="SSF48179">
    <property type="entry name" value="6-phosphogluconate dehydrogenase C-terminal domain-like"/>
    <property type="match status" value="1"/>
</dbReference>
<dbReference type="InterPro" id="IPR006598">
    <property type="entry name" value="CAP10"/>
</dbReference>
<dbReference type="InterPro" id="IPR006115">
    <property type="entry name" value="6PGDH_NADP-bd"/>
</dbReference>
<dbReference type="InterPro" id="IPR050375">
    <property type="entry name" value="MFS_TsgA-like"/>
</dbReference>
<feature type="transmembrane region" description="Helical" evidence="3">
    <location>
        <begin position="918"/>
        <end position="938"/>
    </location>
</feature>
<feature type="transmembrane region" description="Helical" evidence="3">
    <location>
        <begin position="460"/>
        <end position="479"/>
    </location>
</feature>
<dbReference type="PANTHER" id="PTHR43702">
    <property type="entry name" value="L-FUCOSE-PROTON SYMPORTER"/>
    <property type="match status" value="1"/>
</dbReference>
<organism evidence="5 6">
    <name type="scientific">Stemphylium lycopersici</name>
    <name type="common">Tomato gray leaf spot disease fungus</name>
    <name type="synonym">Thyrospora lycopersici</name>
    <dbReference type="NCBI Taxonomy" id="183478"/>
    <lineage>
        <taxon>Eukaryota</taxon>
        <taxon>Fungi</taxon>
        <taxon>Dikarya</taxon>
        <taxon>Ascomycota</taxon>
        <taxon>Pezizomycotina</taxon>
        <taxon>Dothideomycetes</taxon>
        <taxon>Pleosporomycetidae</taxon>
        <taxon>Pleosporales</taxon>
        <taxon>Pleosporineae</taxon>
        <taxon>Pleosporaceae</taxon>
        <taxon>Stemphylium</taxon>
    </lineage>
</organism>
<feature type="transmembrane region" description="Helical" evidence="3">
    <location>
        <begin position="359"/>
        <end position="377"/>
    </location>
</feature>
<evidence type="ECO:0000313" key="6">
    <source>
        <dbReference type="Proteomes" id="UP000249619"/>
    </source>
</evidence>
<feature type="transmembrane region" description="Helical" evidence="3">
    <location>
        <begin position="383"/>
        <end position="401"/>
    </location>
</feature>
<dbReference type="SUPFAM" id="SSF51735">
    <property type="entry name" value="NAD(P)-binding Rossmann-fold domains"/>
    <property type="match status" value="1"/>
</dbReference>
<accession>A0A364N8W5</accession>
<feature type="transmembrane region" description="Helical" evidence="3">
    <location>
        <begin position="1037"/>
        <end position="1056"/>
    </location>
</feature>
<dbReference type="InterPro" id="IPR013328">
    <property type="entry name" value="6PGD_dom2"/>
</dbReference>
<keyword evidence="5" id="KW-0560">Oxidoreductase</keyword>
<keyword evidence="2" id="KW-1003">Cell membrane</keyword>
<dbReference type="InterPro" id="IPR036259">
    <property type="entry name" value="MFS_trans_sf"/>
</dbReference>
<keyword evidence="3" id="KW-1133">Transmembrane helix</keyword>
<dbReference type="Pfam" id="PF07690">
    <property type="entry name" value="MFS_1"/>
    <property type="match status" value="1"/>
</dbReference>
<keyword evidence="3" id="KW-0812">Transmembrane</keyword>
<feature type="transmembrane region" description="Helical" evidence="3">
    <location>
        <begin position="1068"/>
        <end position="1092"/>
    </location>
</feature>
<keyword evidence="5" id="KW-0808">Transferase</keyword>
<dbReference type="GO" id="GO:0004616">
    <property type="term" value="F:phosphogluconate dehydrogenase (decarboxylating) activity"/>
    <property type="evidence" value="ECO:0007669"/>
    <property type="project" value="UniProtKB-EC"/>
</dbReference>
<feature type="transmembrane region" description="Helical" evidence="3">
    <location>
        <begin position="582"/>
        <end position="599"/>
    </location>
</feature>
<feature type="transmembrane region" description="Helical" evidence="3">
    <location>
        <begin position="422"/>
        <end position="445"/>
    </location>
</feature>
<feature type="transmembrane region" description="Helical" evidence="3">
    <location>
        <begin position="639"/>
        <end position="658"/>
    </location>
</feature>
<evidence type="ECO:0000256" key="1">
    <source>
        <dbReference type="ARBA" id="ARBA00004429"/>
    </source>
</evidence>
<dbReference type="SMART" id="SM00672">
    <property type="entry name" value="CAP10"/>
    <property type="match status" value="1"/>
</dbReference>
<dbReference type="Pfam" id="PF05686">
    <property type="entry name" value="Glyco_transf_90"/>
    <property type="match status" value="1"/>
</dbReference>
<feature type="domain" description="Glycosyl transferase CAP10" evidence="4">
    <location>
        <begin position="1423"/>
        <end position="1707"/>
    </location>
</feature>
<dbReference type="GO" id="GO:0050661">
    <property type="term" value="F:NADP binding"/>
    <property type="evidence" value="ECO:0007669"/>
    <property type="project" value="InterPro"/>
</dbReference>
<evidence type="ECO:0000256" key="2">
    <source>
        <dbReference type="ARBA" id="ARBA00022475"/>
    </source>
</evidence>
<dbReference type="InterPro" id="IPR011701">
    <property type="entry name" value="MFS"/>
</dbReference>
<feature type="transmembrane region" description="Helical" evidence="3">
    <location>
        <begin position="836"/>
        <end position="859"/>
    </location>
</feature>